<dbReference type="OrthoDB" id="9812980at2"/>
<comment type="subcellular location">
    <subcellularLocation>
        <location evidence="1 6">Cell membrane</location>
        <topology evidence="1 6">Multi-pass membrane protein</topology>
    </subcellularLocation>
</comment>
<dbReference type="RefSeq" id="WP_110988460.1">
    <property type="nucleotide sequence ID" value="NZ_CAWNWM010000023.1"/>
</dbReference>
<keyword evidence="9" id="KW-1185">Reference proteome</keyword>
<feature type="transmembrane region" description="Helical" evidence="6">
    <location>
        <begin position="171"/>
        <end position="192"/>
    </location>
</feature>
<evidence type="ECO:0000256" key="6">
    <source>
        <dbReference type="RuleBase" id="RU366058"/>
    </source>
</evidence>
<gene>
    <name evidence="8" type="primary">ydjZ_8</name>
    <name evidence="8" type="ORF">C1752_08460</name>
</gene>
<keyword evidence="4 6" id="KW-1133">Transmembrane helix</keyword>
<dbReference type="AlphaFoldDB" id="A0A2W1JAI9"/>
<keyword evidence="2 6" id="KW-1003">Cell membrane</keyword>
<protein>
    <recommendedName>
        <fullName evidence="6">TVP38/TMEM64 family membrane protein</fullName>
    </recommendedName>
</protein>
<feature type="transmembrane region" description="Helical" evidence="6">
    <location>
        <begin position="21"/>
        <end position="39"/>
    </location>
</feature>
<evidence type="ECO:0000256" key="1">
    <source>
        <dbReference type="ARBA" id="ARBA00004651"/>
    </source>
</evidence>
<organism evidence="8 9">
    <name type="scientific">Acaryochloris thomasi RCC1774</name>
    <dbReference type="NCBI Taxonomy" id="1764569"/>
    <lineage>
        <taxon>Bacteria</taxon>
        <taxon>Bacillati</taxon>
        <taxon>Cyanobacteriota</taxon>
        <taxon>Cyanophyceae</taxon>
        <taxon>Acaryochloridales</taxon>
        <taxon>Acaryochloridaceae</taxon>
        <taxon>Acaryochloris</taxon>
        <taxon>Acaryochloris thomasi</taxon>
    </lineage>
</organism>
<dbReference type="PANTHER" id="PTHR12677:SF59">
    <property type="entry name" value="GOLGI APPARATUS MEMBRANE PROTEIN TVP38-RELATED"/>
    <property type="match status" value="1"/>
</dbReference>
<dbReference type="Pfam" id="PF09335">
    <property type="entry name" value="VTT_dom"/>
    <property type="match status" value="1"/>
</dbReference>
<sequence>MTKRRSHRQSRRWRVLFSRPNAISLLVLIGCLLVCWWIYSPPDLSSPETFKQTVINAGWLGPFVYIGIVALSVVISPIPGAPIAVAAGAIWGSLVAGIYSVIGGFIGSLAAYYIGLTLGRSAVYALTGKLIYFSKERGELYLGWLIFLTRLLPVLSFDLMSYGAGITGLSLPIYATATLLGMIPSTLLLTYMGSAFTIGLPESLALAAIFLVLLVGLPWGIRRYNWFGMKNIIRVE</sequence>
<dbReference type="EMBL" id="PQWO01000023">
    <property type="protein sequence ID" value="PZD71018.1"/>
    <property type="molecule type" value="Genomic_DNA"/>
</dbReference>
<feature type="transmembrane region" description="Helical" evidence="6">
    <location>
        <begin position="141"/>
        <end position="159"/>
    </location>
</feature>
<evidence type="ECO:0000256" key="5">
    <source>
        <dbReference type="ARBA" id="ARBA00023136"/>
    </source>
</evidence>
<dbReference type="Proteomes" id="UP000248857">
    <property type="component" value="Unassembled WGS sequence"/>
</dbReference>
<dbReference type="InterPro" id="IPR032816">
    <property type="entry name" value="VTT_dom"/>
</dbReference>
<dbReference type="PANTHER" id="PTHR12677">
    <property type="entry name" value="GOLGI APPARATUS MEMBRANE PROTEIN TVP38-RELATED"/>
    <property type="match status" value="1"/>
</dbReference>
<proteinExistence type="inferred from homology"/>
<feature type="domain" description="VTT" evidence="7">
    <location>
        <begin position="78"/>
        <end position="194"/>
    </location>
</feature>
<keyword evidence="3 6" id="KW-0812">Transmembrane</keyword>
<evidence type="ECO:0000256" key="3">
    <source>
        <dbReference type="ARBA" id="ARBA00022692"/>
    </source>
</evidence>
<feature type="transmembrane region" description="Helical" evidence="6">
    <location>
        <begin position="59"/>
        <end position="78"/>
    </location>
</feature>
<reference evidence="8 9" key="1">
    <citation type="journal article" date="2018" name="Sci. Rep.">
        <title>A novel species of the marine cyanobacterium Acaryochloris with a unique pigment content and lifestyle.</title>
        <authorList>
            <person name="Partensky F."/>
            <person name="Six C."/>
            <person name="Ratin M."/>
            <person name="Garczarek L."/>
            <person name="Vaulot D."/>
            <person name="Probert I."/>
            <person name="Calteau A."/>
            <person name="Gourvil P."/>
            <person name="Marie D."/>
            <person name="Grebert T."/>
            <person name="Bouchier C."/>
            <person name="Le Panse S."/>
            <person name="Gachenot M."/>
            <person name="Rodriguez F."/>
            <person name="Garrido J.L."/>
        </authorList>
    </citation>
    <scope>NUCLEOTIDE SEQUENCE [LARGE SCALE GENOMIC DNA]</scope>
    <source>
        <strain evidence="8 9">RCC1774</strain>
    </source>
</reference>
<evidence type="ECO:0000256" key="2">
    <source>
        <dbReference type="ARBA" id="ARBA00022475"/>
    </source>
</evidence>
<evidence type="ECO:0000313" key="8">
    <source>
        <dbReference type="EMBL" id="PZD71018.1"/>
    </source>
</evidence>
<dbReference type="GO" id="GO:0005886">
    <property type="term" value="C:plasma membrane"/>
    <property type="evidence" value="ECO:0007669"/>
    <property type="project" value="UniProtKB-SubCell"/>
</dbReference>
<feature type="transmembrane region" description="Helical" evidence="6">
    <location>
        <begin position="90"/>
        <end position="114"/>
    </location>
</feature>
<accession>A0A2W1JAI9</accession>
<comment type="similarity">
    <text evidence="6">Belongs to the TVP38/TMEM64 family.</text>
</comment>
<evidence type="ECO:0000259" key="7">
    <source>
        <dbReference type="Pfam" id="PF09335"/>
    </source>
</evidence>
<dbReference type="PROSITE" id="PS51257">
    <property type="entry name" value="PROKAR_LIPOPROTEIN"/>
    <property type="match status" value="1"/>
</dbReference>
<dbReference type="InterPro" id="IPR015414">
    <property type="entry name" value="TMEM64"/>
</dbReference>
<evidence type="ECO:0000313" key="9">
    <source>
        <dbReference type="Proteomes" id="UP000248857"/>
    </source>
</evidence>
<keyword evidence="5 6" id="KW-0472">Membrane</keyword>
<feature type="transmembrane region" description="Helical" evidence="6">
    <location>
        <begin position="204"/>
        <end position="221"/>
    </location>
</feature>
<evidence type="ECO:0000256" key="4">
    <source>
        <dbReference type="ARBA" id="ARBA00022989"/>
    </source>
</evidence>
<comment type="caution">
    <text evidence="8">The sequence shown here is derived from an EMBL/GenBank/DDBJ whole genome shotgun (WGS) entry which is preliminary data.</text>
</comment>
<name>A0A2W1JAI9_9CYAN</name>